<organism evidence="12 13">
    <name type="scientific">Carsonella ruddii</name>
    <dbReference type="NCBI Taxonomy" id="114186"/>
    <lineage>
        <taxon>Bacteria</taxon>
        <taxon>Pseudomonadati</taxon>
        <taxon>Pseudomonadota</taxon>
        <taxon>Gammaproteobacteria</taxon>
        <taxon>Oceanospirillales</taxon>
        <taxon>Halomonadaceae</taxon>
        <taxon>Zymobacter group</taxon>
        <taxon>Candidatus Carsonella</taxon>
    </lineage>
</organism>
<dbReference type="RefSeq" id="WP_157801495.1">
    <property type="nucleotide sequence ID" value="NZ_CP024798.1"/>
</dbReference>
<proteinExistence type="inferred from homology"/>
<keyword evidence="9" id="KW-0030">Aminoacyl-tRNA synthetase</keyword>
<evidence type="ECO:0000256" key="4">
    <source>
        <dbReference type="ARBA" id="ARBA00018257"/>
    </source>
</evidence>
<reference evidence="12 13" key="1">
    <citation type="submission" date="2017-11" db="EMBL/GenBank/DDBJ databases">
        <title>The genome sequence of Candidatus Carsonella ruddii from the psyllid Bactericera trigonica.</title>
        <authorList>
            <person name="Katsir L."/>
            <person name="Zhepu R."/>
            <person name="Piasezky A."/>
            <person name="Jong J."/>
            <person name="Sela N."/>
            <person name="Freilich S."/>
            <person name="Bahar O."/>
        </authorList>
    </citation>
    <scope>NUCLEOTIDE SEQUENCE [LARGE SCALE GENOMIC DNA]</scope>
    <source>
        <strain evidence="12 13">BT</strain>
    </source>
</reference>
<keyword evidence="7" id="KW-0067">ATP-binding</keyword>
<comment type="catalytic activity">
    <reaction evidence="11">
        <text>tRNA(Gly) + glycine + ATP = glycyl-tRNA(Gly) + AMP + diphosphate</text>
        <dbReference type="Rhea" id="RHEA:16013"/>
        <dbReference type="Rhea" id="RHEA-COMP:9664"/>
        <dbReference type="Rhea" id="RHEA-COMP:9683"/>
        <dbReference type="ChEBI" id="CHEBI:30616"/>
        <dbReference type="ChEBI" id="CHEBI:33019"/>
        <dbReference type="ChEBI" id="CHEBI:57305"/>
        <dbReference type="ChEBI" id="CHEBI:78442"/>
        <dbReference type="ChEBI" id="CHEBI:78522"/>
        <dbReference type="ChEBI" id="CHEBI:456215"/>
        <dbReference type="EC" id="6.1.1.14"/>
    </reaction>
</comment>
<dbReference type="EMBL" id="CP024798">
    <property type="protein sequence ID" value="ATX33426.1"/>
    <property type="molecule type" value="Genomic_DNA"/>
</dbReference>
<dbReference type="PANTHER" id="PTHR30075">
    <property type="entry name" value="GLYCYL-TRNA SYNTHETASE"/>
    <property type="match status" value="1"/>
</dbReference>
<keyword evidence="5" id="KW-0436">Ligase</keyword>
<evidence type="ECO:0000256" key="1">
    <source>
        <dbReference type="ARBA" id="ARBA00008226"/>
    </source>
</evidence>
<dbReference type="Proteomes" id="UP000230531">
    <property type="component" value="Chromosome"/>
</dbReference>
<dbReference type="GO" id="GO:0006426">
    <property type="term" value="P:glycyl-tRNA aminoacylation"/>
    <property type="evidence" value="ECO:0007669"/>
    <property type="project" value="InterPro"/>
</dbReference>
<dbReference type="GO" id="GO:0005524">
    <property type="term" value="F:ATP binding"/>
    <property type="evidence" value="ECO:0007669"/>
    <property type="project" value="UniProtKB-KW"/>
</dbReference>
<name>A0A2K8KBY6_CARRU</name>
<evidence type="ECO:0000256" key="7">
    <source>
        <dbReference type="ARBA" id="ARBA00022840"/>
    </source>
</evidence>
<evidence type="ECO:0000313" key="12">
    <source>
        <dbReference type="EMBL" id="ATX33426.1"/>
    </source>
</evidence>
<evidence type="ECO:0000256" key="8">
    <source>
        <dbReference type="ARBA" id="ARBA00022917"/>
    </source>
</evidence>
<evidence type="ECO:0000256" key="5">
    <source>
        <dbReference type="ARBA" id="ARBA00022598"/>
    </source>
</evidence>
<evidence type="ECO:0000256" key="9">
    <source>
        <dbReference type="ARBA" id="ARBA00023146"/>
    </source>
</evidence>
<dbReference type="EC" id="6.1.1.14" evidence="3"/>
<keyword evidence="8" id="KW-0648">Protein biosynthesis</keyword>
<comment type="similarity">
    <text evidence="1">Belongs to the class-II aminoacyl-tRNA synthetase family.</text>
</comment>
<evidence type="ECO:0000256" key="10">
    <source>
        <dbReference type="ARBA" id="ARBA00031660"/>
    </source>
</evidence>
<protein>
    <recommendedName>
        <fullName evidence="4">Glycine--tRNA ligase alpha subunit</fullName>
        <ecNumber evidence="3">6.1.1.14</ecNumber>
    </recommendedName>
    <alternativeName>
        <fullName evidence="10">Glycyl-tRNA synthetase alpha subunit</fullName>
    </alternativeName>
</protein>
<dbReference type="Gene3D" id="3.30.930.10">
    <property type="entry name" value="Bira Bifunctional Protein, Domain 2"/>
    <property type="match status" value="1"/>
</dbReference>
<evidence type="ECO:0000256" key="11">
    <source>
        <dbReference type="ARBA" id="ARBA00047937"/>
    </source>
</evidence>
<sequence length="245" mass="29520">MFKKILYYWKNKYFFLIKKKENKSGAATYNYINVNFLIKKKSFKIYFKQNCYRQFDSYLFKKNKLSIHNQLQIICKPIPINFLTIYKNSIFFLKNIFFKKDNWKSPLLGAKGIGYEVISNNIEISQITIFIFFGNKKLNIPILEITYGIERINSLKNVNFINEKFISINNIFNKFSIKKIILLYNQCLLNLKKKNTFLSYFFFIKITNYFNLIDEFYLINNYNRIKIINLIKIISNNIIKKINVC</sequence>
<dbReference type="SUPFAM" id="SSF55681">
    <property type="entry name" value="Class II aaRS and biotin synthetases"/>
    <property type="match status" value="1"/>
</dbReference>
<dbReference type="OrthoDB" id="9802183at2"/>
<dbReference type="Pfam" id="PF02091">
    <property type="entry name" value="tRNA-synt_2e"/>
    <property type="match status" value="1"/>
</dbReference>
<evidence type="ECO:0000256" key="2">
    <source>
        <dbReference type="ARBA" id="ARBA00011209"/>
    </source>
</evidence>
<keyword evidence="6" id="KW-0547">Nucleotide-binding</keyword>
<dbReference type="GO" id="GO:0005829">
    <property type="term" value="C:cytosol"/>
    <property type="evidence" value="ECO:0007669"/>
    <property type="project" value="TreeGrafter"/>
</dbReference>
<dbReference type="GO" id="GO:0004820">
    <property type="term" value="F:glycine-tRNA ligase activity"/>
    <property type="evidence" value="ECO:0007669"/>
    <property type="project" value="UniProtKB-EC"/>
</dbReference>
<dbReference type="AlphaFoldDB" id="A0A2K8KBY6"/>
<dbReference type="PANTHER" id="PTHR30075:SF2">
    <property type="entry name" value="GLYCINE--TRNA LIGASE, CHLOROPLASTIC_MITOCHONDRIAL 2"/>
    <property type="match status" value="1"/>
</dbReference>
<evidence type="ECO:0000256" key="6">
    <source>
        <dbReference type="ARBA" id="ARBA00022741"/>
    </source>
</evidence>
<dbReference type="InterPro" id="IPR045864">
    <property type="entry name" value="aa-tRNA-synth_II/BPL/LPL"/>
</dbReference>
<accession>A0A2K8KBY6</accession>
<evidence type="ECO:0000256" key="3">
    <source>
        <dbReference type="ARBA" id="ARBA00012829"/>
    </source>
</evidence>
<dbReference type="InterPro" id="IPR002310">
    <property type="entry name" value="Gly-tRNA_ligase_asu"/>
</dbReference>
<dbReference type="InterPro" id="IPR006194">
    <property type="entry name" value="Gly-tRNA-synth_heterodimer"/>
</dbReference>
<evidence type="ECO:0000313" key="13">
    <source>
        <dbReference type="Proteomes" id="UP000230531"/>
    </source>
</evidence>
<dbReference type="PROSITE" id="PS50861">
    <property type="entry name" value="AA_TRNA_LIGASE_II_GLYAB"/>
    <property type="match status" value="1"/>
</dbReference>
<comment type="subunit">
    <text evidence="2">Tetramer of two alpha and two beta subunits.</text>
</comment>
<gene>
    <name evidence="12" type="ORF">CUN91_00455</name>
</gene>